<reference evidence="1 2" key="1">
    <citation type="journal article" date="2016" name="Front. Microbiol.">
        <title>Fuerstia marisgermanicae gen. nov., sp. nov., an Unusual Member of the Phylum Planctomycetes from the German Wadden Sea.</title>
        <authorList>
            <person name="Kohn T."/>
            <person name="Heuer A."/>
            <person name="Jogler M."/>
            <person name="Vollmers J."/>
            <person name="Boedeker C."/>
            <person name="Bunk B."/>
            <person name="Rast P."/>
            <person name="Borchert D."/>
            <person name="Glockner I."/>
            <person name="Freese H.M."/>
            <person name="Klenk H.P."/>
            <person name="Overmann J."/>
            <person name="Kaster A.K."/>
            <person name="Rohde M."/>
            <person name="Wiegand S."/>
            <person name="Jogler C."/>
        </authorList>
    </citation>
    <scope>NUCLEOTIDE SEQUENCE [LARGE SCALE GENOMIC DNA]</scope>
    <source>
        <strain evidence="1 2">NH11</strain>
    </source>
</reference>
<dbReference type="EMBL" id="CP017641">
    <property type="protein sequence ID" value="APZ95847.1"/>
    <property type="molecule type" value="Genomic_DNA"/>
</dbReference>
<dbReference type="KEGG" id="fmr:Fuma_05510"/>
<keyword evidence="2" id="KW-1185">Reference proteome</keyword>
<name>A0A1P8WP64_9PLAN</name>
<dbReference type="OrthoDB" id="9850970at2"/>
<gene>
    <name evidence="1" type="ORF">Fuma_05510</name>
</gene>
<evidence type="ECO:0000313" key="2">
    <source>
        <dbReference type="Proteomes" id="UP000187735"/>
    </source>
</evidence>
<accession>A0A1P8WP64</accession>
<dbReference type="Proteomes" id="UP000187735">
    <property type="component" value="Chromosome"/>
</dbReference>
<organism evidence="1 2">
    <name type="scientific">Fuerstiella marisgermanici</name>
    <dbReference type="NCBI Taxonomy" id="1891926"/>
    <lineage>
        <taxon>Bacteria</taxon>
        <taxon>Pseudomonadati</taxon>
        <taxon>Planctomycetota</taxon>
        <taxon>Planctomycetia</taxon>
        <taxon>Planctomycetales</taxon>
        <taxon>Planctomycetaceae</taxon>
        <taxon>Fuerstiella</taxon>
    </lineage>
</organism>
<proteinExistence type="predicted"/>
<protein>
    <submittedName>
        <fullName evidence="1">Uncharacterized protein</fullName>
    </submittedName>
</protein>
<dbReference type="RefSeq" id="WP_077026953.1">
    <property type="nucleotide sequence ID" value="NZ_CP017641.1"/>
</dbReference>
<dbReference type="STRING" id="1891926.Fuma_05510"/>
<dbReference type="AlphaFoldDB" id="A0A1P8WP64"/>
<sequence length="357" mass="40813">MNSSTRELHEGHPRSEEIDLDTFMHYYEKFESVADLARKASLARATVKAARDTGFATMPTISAFAAAFGVSKGALLNHRPDKTHKGNYNPVMARYKNFLRRELLSNAFFSYGQANGGLFTVDFWGYIHEHHRPYINDLELSVNNQHLVFKQLCREGLLEDHDTDGDEIYTYREWTRERCAASLQLRIGVEVLVVRHAVALLRDAPEKAEDIRRKLKTIVESIAKEIAMLSSPKRFEIGLRVIDHDNKFHKAWAGVAPEHIATLAVVLPFHTQVMHRYVHMVRYAEERNIFLPDDFPHLHELAKRCYDDLEKIHQLFAAVSGPDHTDAVAALLNAVSRHPKDSYQMVKDAEGFIRAQG</sequence>
<evidence type="ECO:0000313" key="1">
    <source>
        <dbReference type="EMBL" id="APZ95847.1"/>
    </source>
</evidence>